<name>Q1QRD0_NITHX</name>
<organism evidence="1 2">
    <name type="scientific">Nitrobacter hamburgensis (strain DSM 10229 / NCIMB 13809 / X14)</name>
    <dbReference type="NCBI Taxonomy" id="323097"/>
    <lineage>
        <taxon>Bacteria</taxon>
        <taxon>Pseudomonadati</taxon>
        <taxon>Pseudomonadota</taxon>
        <taxon>Alphaproteobacteria</taxon>
        <taxon>Hyphomicrobiales</taxon>
        <taxon>Nitrobacteraceae</taxon>
        <taxon>Nitrobacter</taxon>
    </lineage>
</organism>
<proteinExistence type="predicted"/>
<sequence length="74" mass="8465">MKKFNVSVPRKYEKDGETKTAWGNVGKLVYFEATDSKEEGFILELNMFPDTKFGVFPDKPREEKSANEASIDLD</sequence>
<accession>Q1QRD0</accession>
<dbReference type="AlphaFoldDB" id="Q1QRD0"/>
<dbReference type="KEGG" id="nha:Nham_0321"/>
<dbReference type="EMBL" id="CP000319">
    <property type="protein sequence ID" value="ABE61217.1"/>
    <property type="molecule type" value="Genomic_DNA"/>
</dbReference>
<dbReference type="RefSeq" id="WP_011508921.1">
    <property type="nucleotide sequence ID" value="NC_007964.1"/>
</dbReference>
<dbReference type="HOGENOM" id="CLU_2684133_0_0_5"/>
<reference evidence="1 2" key="1">
    <citation type="submission" date="2006-03" db="EMBL/GenBank/DDBJ databases">
        <title>Complete sequence of chromosome of Nitrobacter hamburgensis X14.</title>
        <authorList>
            <consortium name="US DOE Joint Genome Institute"/>
            <person name="Copeland A."/>
            <person name="Lucas S."/>
            <person name="Lapidus A."/>
            <person name="Barry K."/>
            <person name="Detter J.C."/>
            <person name="Glavina del Rio T."/>
            <person name="Hammon N."/>
            <person name="Israni S."/>
            <person name="Dalin E."/>
            <person name="Tice H."/>
            <person name="Pitluck S."/>
            <person name="Chain P."/>
            <person name="Malfatti S."/>
            <person name="Shin M."/>
            <person name="Vergez L."/>
            <person name="Schmutz J."/>
            <person name="Larimer F."/>
            <person name="Land M."/>
            <person name="Hauser L."/>
            <person name="Kyrpides N."/>
            <person name="Ivanova N."/>
            <person name="Ward B."/>
            <person name="Arp D."/>
            <person name="Klotz M."/>
            <person name="Stein L."/>
            <person name="O'Mullan G."/>
            <person name="Starkenburg S."/>
            <person name="Sayavedra L."/>
            <person name="Poret-Peterson A.T."/>
            <person name="Gentry M.E."/>
            <person name="Bruce D."/>
            <person name="Richardson P."/>
        </authorList>
    </citation>
    <scope>NUCLEOTIDE SEQUENCE [LARGE SCALE GENOMIC DNA]</scope>
    <source>
        <strain evidence="2">DSM 10229 / NCIMB 13809 / X14</strain>
    </source>
</reference>
<gene>
    <name evidence="1" type="ordered locus">Nham_0321</name>
</gene>
<evidence type="ECO:0000313" key="2">
    <source>
        <dbReference type="Proteomes" id="UP000001953"/>
    </source>
</evidence>
<dbReference type="STRING" id="323097.Nham_0321"/>
<keyword evidence="2" id="KW-1185">Reference proteome</keyword>
<protein>
    <submittedName>
        <fullName evidence="1">Uncharacterized protein</fullName>
    </submittedName>
</protein>
<evidence type="ECO:0000313" key="1">
    <source>
        <dbReference type="EMBL" id="ABE61217.1"/>
    </source>
</evidence>
<dbReference type="Proteomes" id="UP000001953">
    <property type="component" value="Chromosome"/>
</dbReference>